<dbReference type="OrthoDB" id="1920120at2759"/>
<gene>
    <name evidence="2" type="ORF">GOP47_0023465</name>
</gene>
<dbReference type="Proteomes" id="UP000886520">
    <property type="component" value="Chromosome 23"/>
</dbReference>
<evidence type="ECO:0000256" key="1">
    <source>
        <dbReference type="SAM" id="MobiDB-lite"/>
    </source>
</evidence>
<accession>A0A9D4U4J2</accession>
<evidence type="ECO:0000313" key="3">
    <source>
        <dbReference type="Proteomes" id="UP000886520"/>
    </source>
</evidence>
<feature type="region of interest" description="Disordered" evidence="1">
    <location>
        <begin position="234"/>
        <end position="280"/>
    </location>
</feature>
<protein>
    <submittedName>
        <fullName evidence="2">Uncharacterized protein</fullName>
    </submittedName>
</protein>
<name>A0A9D4U4J2_ADICA</name>
<feature type="compositionally biased region" description="Polar residues" evidence="1">
    <location>
        <begin position="238"/>
        <end position="247"/>
    </location>
</feature>
<proteinExistence type="predicted"/>
<dbReference type="PANTHER" id="PTHR34952">
    <property type="entry name" value="OS05G0113500 PROTEIN"/>
    <property type="match status" value="1"/>
</dbReference>
<dbReference type="PANTHER" id="PTHR34952:SF2">
    <property type="entry name" value="OS05G0113500 PROTEIN"/>
    <property type="match status" value="1"/>
</dbReference>
<organism evidence="2 3">
    <name type="scientific">Adiantum capillus-veneris</name>
    <name type="common">Maidenhair fern</name>
    <dbReference type="NCBI Taxonomy" id="13818"/>
    <lineage>
        <taxon>Eukaryota</taxon>
        <taxon>Viridiplantae</taxon>
        <taxon>Streptophyta</taxon>
        <taxon>Embryophyta</taxon>
        <taxon>Tracheophyta</taxon>
        <taxon>Polypodiopsida</taxon>
        <taxon>Polypodiidae</taxon>
        <taxon>Polypodiales</taxon>
        <taxon>Pteridineae</taxon>
        <taxon>Pteridaceae</taxon>
        <taxon>Vittarioideae</taxon>
        <taxon>Adiantum</taxon>
    </lineage>
</organism>
<comment type="caution">
    <text evidence="2">The sequence shown here is derived from an EMBL/GenBank/DDBJ whole genome shotgun (WGS) entry which is preliminary data.</text>
</comment>
<dbReference type="EMBL" id="JABFUD020000023">
    <property type="protein sequence ID" value="KAI5060960.1"/>
    <property type="molecule type" value="Genomic_DNA"/>
</dbReference>
<keyword evidence="3" id="KW-1185">Reference proteome</keyword>
<reference evidence="2" key="1">
    <citation type="submission" date="2021-01" db="EMBL/GenBank/DDBJ databases">
        <title>Adiantum capillus-veneris genome.</title>
        <authorList>
            <person name="Fang Y."/>
            <person name="Liao Q."/>
        </authorList>
    </citation>
    <scope>NUCLEOTIDE SEQUENCE</scope>
    <source>
        <strain evidence="2">H3</strain>
        <tissue evidence="2">Leaf</tissue>
    </source>
</reference>
<evidence type="ECO:0000313" key="2">
    <source>
        <dbReference type="EMBL" id="KAI5060960.1"/>
    </source>
</evidence>
<feature type="compositionally biased region" description="Basic residues" evidence="1">
    <location>
        <begin position="248"/>
        <end position="268"/>
    </location>
</feature>
<sequence>MSCLLLKTSGNLEKEVVKATHEEVLGEINYEQILQGCSCWSISDQPSCVVHGDCREGGGWEESAVRSAVLQPGICSSIKEELQTGIFPAKNDHQEILESRNILTKPECNREQQLAWQEYIVDELVCKLISQLQFPPELCSQKREVQELNNQKGDIQGGKVPASSVDAEISKICTSLHTEGHKGPLPLELPEHAVSTEGCHHDPAKVRSALRAGYEKSGLGHRPQKHVTWAADVYDPPCTSTSHTSSQNRRRHHHHPKSEHKNRHKGKGNGHTEKKSQKKLYRRLKHTGESFSSGSTVFSQRGQQSSPLRLKEFVAPSLDDLTLKGSRVGPFISLQKACFLSPVLSLVLFEQWCRD</sequence>
<dbReference type="AlphaFoldDB" id="A0A9D4U4J2"/>